<accession>A0A2I2M6S6</accession>
<dbReference type="PROSITE" id="PS51257">
    <property type="entry name" value="PROKAR_LIPOPROTEIN"/>
    <property type="match status" value="1"/>
</dbReference>
<name>A0A2I2M6S6_9FLAO</name>
<dbReference type="Pfam" id="PF13205">
    <property type="entry name" value="Big_5"/>
    <property type="match status" value="1"/>
</dbReference>
<gene>
    <name evidence="3" type="ORF">TNO010_150203</name>
</gene>
<evidence type="ECO:0000313" key="3">
    <source>
        <dbReference type="EMBL" id="SOU88252.1"/>
    </source>
</evidence>
<dbReference type="AlphaFoldDB" id="A0A2I2M6S6"/>
<organism evidence="3 4">
    <name type="scientific">Tenacibaculum finnmarkense genomovar ulcerans</name>
    <dbReference type="NCBI Taxonomy" id="2781388"/>
    <lineage>
        <taxon>Bacteria</taxon>
        <taxon>Pseudomonadati</taxon>
        <taxon>Bacteroidota</taxon>
        <taxon>Flavobacteriia</taxon>
        <taxon>Flavobacteriales</taxon>
        <taxon>Flavobacteriaceae</taxon>
        <taxon>Tenacibaculum</taxon>
        <taxon>Tenacibaculum finnmarkense</taxon>
    </lineage>
</organism>
<reference evidence="3 4" key="1">
    <citation type="submission" date="2017-11" db="EMBL/GenBank/DDBJ databases">
        <authorList>
            <person name="Duchaud E."/>
        </authorList>
    </citation>
    <scope>NUCLEOTIDE SEQUENCE [LARGE SCALE GENOMIC DNA]</scope>
    <source>
        <strain evidence="3 4">TNO010</strain>
    </source>
</reference>
<proteinExistence type="predicted"/>
<keyword evidence="1" id="KW-0732">Signal</keyword>
<dbReference type="InterPro" id="IPR032812">
    <property type="entry name" value="SbsA_Ig"/>
</dbReference>
<evidence type="ECO:0000313" key="4">
    <source>
        <dbReference type="Proteomes" id="UP000490060"/>
    </source>
</evidence>
<feature type="domain" description="SbsA Ig-like" evidence="2">
    <location>
        <begin position="31"/>
        <end position="133"/>
    </location>
</feature>
<dbReference type="RefSeq" id="WP_058886042.1">
    <property type="nucleotide sequence ID" value="NZ_OENE01000007.1"/>
</dbReference>
<dbReference type="Proteomes" id="UP000490060">
    <property type="component" value="Unassembled WGS sequence"/>
</dbReference>
<sequence>MKNKLLILVVLASVIIVSCARKGMPEGGSKDEDAPIMMTAKPPYKTIHFDKKNIKIEFDEYVVLKGLSKQLVVSPPLKYPPIITPQGTASKYINIEILDTLKTNTTYTFNFGNAVQDNNENNKLESFKYVFSTGNYIDSLKLKGSVAPAFTQKKLKNISVLLYRLDSTYTDSIIYKQKPNYLSSTLDSTNFEFTNLRKGKYLLLALKEASSDYIFNSKTDEIGFYKDTISLPRDTLVLNPVTLFKEVQPYRFKRGKEVSKGKIQFGYEGKRGNMKIELLSKVPASFKSFSAYEKDKDTLNYWFTPVKQDSLNFIVSNKNNFKDTVTVRLRKKQIDSLAILSEVKSVLPLKDTLFLSTNNPITIFDKSKFSLVDKDTIAIPFQVKKQRINKLAILFEKTPSTFYKLAVLPKAIIDVYETSNDTLKYQFKTLTVEDYGSIILEVKKQTKHPVIMQLLDKGEVVKTRYINSSGKVIFDLLAPKEYTVRAIIDTNKNTIWDTGNFLSKQQPEKVIYFEKAFKLRANWEMNEAFVVE</sequence>
<protein>
    <recommendedName>
        <fullName evidence="2">SbsA Ig-like domain-containing protein</fullName>
    </recommendedName>
</protein>
<dbReference type="EMBL" id="OENE01000007">
    <property type="protein sequence ID" value="SOU88252.1"/>
    <property type="molecule type" value="Genomic_DNA"/>
</dbReference>
<evidence type="ECO:0000259" key="2">
    <source>
        <dbReference type="Pfam" id="PF13205"/>
    </source>
</evidence>
<evidence type="ECO:0000256" key="1">
    <source>
        <dbReference type="ARBA" id="ARBA00022729"/>
    </source>
</evidence>